<accession>A0AAV7M2C0</accession>
<evidence type="ECO:0000313" key="3">
    <source>
        <dbReference type="Proteomes" id="UP001066276"/>
    </source>
</evidence>
<feature type="region of interest" description="Disordered" evidence="1">
    <location>
        <begin position="1"/>
        <end position="29"/>
    </location>
</feature>
<dbReference type="EMBL" id="JANPWB010000014">
    <property type="protein sequence ID" value="KAJ1096722.1"/>
    <property type="molecule type" value="Genomic_DNA"/>
</dbReference>
<gene>
    <name evidence="2" type="ORF">NDU88_001854</name>
</gene>
<keyword evidence="3" id="KW-1185">Reference proteome</keyword>
<comment type="caution">
    <text evidence="2">The sequence shown here is derived from an EMBL/GenBank/DDBJ whole genome shotgun (WGS) entry which is preliminary data.</text>
</comment>
<protein>
    <submittedName>
        <fullName evidence="2">Uncharacterized protein</fullName>
    </submittedName>
</protein>
<proteinExistence type="predicted"/>
<organism evidence="2 3">
    <name type="scientific">Pleurodeles waltl</name>
    <name type="common">Iberian ribbed newt</name>
    <dbReference type="NCBI Taxonomy" id="8319"/>
    <lineage>
        <taxon>Eukaryota</taxon>
        <taxon>Metazoa</taxon>
        <taxon>Chordata</taxon>
        <taxon>Craniata</taxon>
        <taxon>Vertebrata</taxon>
        <taxon>Euteleostomi</taxon>
        <taxon>Amphibia</taxon>
        <taxon>Batrachia</taxon>
        <taxon>Caudata</taxon>
        <taxon>Salamandroidea</taxon>
        <taxon>Salamandridae</taxon>
        <taxon>Pleurodelinae</taxon>
        <taxon>Pleurodeles</taxon>
    </lineage>
</organism>
<sequence length="93" mass="10028">MDGQYLRAKRRGVTAPTLPRRREFWGHSTPGPLEQFQRCEPAGPHRQLGLARGPCGECAGVTSTRMGAGPEDGEIAEVGSQDSAEFSGMLKVM</sequence>
<dbReference type="AlphaFoldDB" id="A0AAV7M2C0"/>
<evidence type="ECO:0000313" key="2">
    <source>
        <dbReference type="EMBL" id="KAJ1096722.1"/>
    </source>
</evidence>
<name>A0AAV7M2C0_PLEWA</name>
<evidence type="ECO:0000256" key="1">
    <source>
        <dbReference type="SAM" id="MobiDB-lite"/>
    </source>
</evidence>
<reference evidence="2" key="1">
    <citation type="journal article" date="2022" name="bioRxiv">
        <title>Sequencing and chromosome-scale assembly of the giantPleurodeles waltlgenome.</title>
        <authorList>
            <person name="Brown T."/>
            <person name="Elewa A."/>
            <person name="Iarovenko S."/>
            <person name="Subramanian E."/>
            <person name="Araus A.J."/>
            <person name="Petzold A."/>
            <person name="Susuki M."/>
            <person name="Suzuki K.-i.T."/>
            <person name="Hayashi T."/>
            <person name="Toyoda A."/>
            <person name="Oliveira C."/>
            <person name="Osipova E."/>
            <person name="Leigh N.D."/>
            <person name="Simon A."/>
            <person name="Yun M.H."/>
        </authorList>
    </citation>
    <scope>NUCLEOTIDE SEQUENCE</scope>
    <source>
        <strain evidence="2">20211129_DDA</strain>
        <tissue evidence="2">Liver</tissue>
    </source>
</reference>
<dbReference type="Proteomes" id="UP001066276">
    <property type="component" value="Chromosome 10"/>
</dbReference>